<evidence type="ECO:0000256" key="5">
    <source>
        <dbReference type="ARBA" id="ARBA00022679"/>
    </source>
</evidence>
<keyword evidence="8 11" id="KW-0378">Hydrolase</keyword>
<dbReference type="InterPro" id="IPR046854">
    <property type="entry name" value="AceK_regulatory"/>
</dbReference>
<dbReference type="InterPro" id="IPR046855">
    <property type="entry name" value="AceK_kinase"/>
</dbReference>
<evidence type="ECO:0000259" key="13">
    <source>
        <dbReference type="Pfam" id="PF20423"/>
    </source>
</evidence>
<keyword evidence="7 11" id="KW-0418">Kinase</keyword>
<comment type="similarity">
    <text evidence="11">Belongs to the AceK family.</text>
</comment>
<dbReference type="GO" id="GO:0016208">
    <property type="term" value="F:AMP binding"/>
    <property type="evidence" value="ECO:0007669"/>
    <property type="project" value="TreeGrafter"/>
</dbReference>
<dbReference type="EC" id="3.1.3.-" evidence="11"/>
<keyword evidence="5 11" id="KW-0808">Transferase</keyword>
<gene>
    <name evidence="11" type="primary">aceK</name>
    <name evidence="14" type="ORF">CWE11_10355</name>
</gene>
<dbReference type="Pfam" id="PF20423">
    <property type="entry name" value="AceK_regulatory"/>
    <property type="match status" value="1"/>
</dbReference>
<keyword evidence="3 11" id="KW-0723">Serine/threonine-protein kinase</keyword>
<dbReference type="OrthoDB" id="5287793at2"/>
<evidence type="ECO:0000313" key="14">
    <source>
        <dbReference type="EMBL" id="RUO29068.1"/>
    </source>
</evidence>
<feature type="active site" evidence="11">
    <location>
        <position position="402"/>
    </location>
</feature>
<keyword evidence="9 11" id="KW-0067">ATP-binding</keyword>
<evidence type="ECO:0000256" key="11">
    <source>
        <dbReference type="HAMAP-Rule" id="MF_00747"/>
    </source>
</evidence>
<evidence type="ECO:0000256" key="6">
    <source>
        <dbReference type="ARBA" id="ARBA00022741"/>
    </source>
</evidence>
<dbReference type="HAMAP" id="MF_00747">
    <property type="entry name" value="AceK"/>
    <property type="match status" value="1"/>
</dbReference>
<keyword evidence="15" id="KW-1185">Reference proteome</keyword>
<evidence type="ECO:0000256" key="3">
    <source>
        <dbReference type="ARBA" id="ARBA00022527"/>
    </source>
</evidence>
<comment type="function">
    <text evidence="11">Bifunctional enzyme which can phosphorylate or dephosphorylate isocitrate dehydrogenase (IDH) on a specific serine residue. This is a regulatory mechanism which enables bacteria to bypass the Krebs cycle via the glyoxylate shunt in response to the source of carbon. When bacteria are grown on glucose, IDH is fully active and unphosphorylated, but when grown on acetate or ethanol, the activity of IDH declines drastically concomitant with its phosphorylation.</text>
</comment>
<dbReference type="Proteomes" id="UP000288405">
    <property type="component" value="Unassembled WGS sequence"/>
</dbReference>
<reference evidence="14 15" key="1">
    <citation type="journal article" date="2011" name="Front. Microbiol.">
        <title>Genomic signatures of strain selection and enhancement in Bacillus atrophaeus var. globigii, a historical biowarfare simulant.</title>
        <authorList>
            <person name="Gibbons H.S."/>
            <person name="Broomall S.M."/>
            <person name="McNew L.A."/>
            <person name="Daligault H."/>
            <person name="Chapman C."/>
            <person name="Bruce D."/>
            <person name="Karavis M."/>
            <person name="Krepps M."/>
            <person name="McGregor P.A."/>
            <person name="Hong C."/>
            <person name="Park K.H."/>
            <person name="Akmal A."/>
            <person name="Feldman A."/>
            <person name="Lin J.S."/>
            <person name="Chang W.E."/>
            <person name="Higgs B.W."/>
            <person name="Demirev P."/>
            <person name="Lindquist J."/>
            <person name="Liem A."/>
            <person name="Fochler E."/>
            <person name="Read T.D."/>
            <person name="Tapia R."/>
            <person name="Johnson S."/>
            <person name="Bishop-Lilly K.A."/>
            <person name="Detter C."/>
            <person name="Han C."/>
            <person name="Sozhamannan S."/>
            <person name="Rosenzweig C.N."/>
            <person name="Skowronski E.W."/>
        </authorList>
    </citation>
    <scope>NUCLEOTIDE SEQUENCE [LARGE SCALE GENOMIC DNA]</scope>
    <source>
        <strain evidence="14 15">GYP-17</strain>
    </source>
</reference>
<keyword evidence="6 11" id="KW-0547">Nucleotide-binding</keyword>
<evidence type="ECO:0000256" key="8">
    <source>
        <dbReference type="ARBA" id="ARBA00022801"/>
    </source>
</evidence>
<evidence type="ECO:0000256" key="4">
    <source>
        <dbReference type="ARBA" id="ARBA00022532"/>
    </source>
</evidence>
<sequence length="611" mass="70463">MNYKATVTFCNLKPHNRERKSLKPREEGVVTQGVGKQIARVILHGFHGHYQGFQAITEQAKARFVARDWAAIQAAAQARISFYDERVHECVVTLQGKLQTETLDETLWTGVRQQYASFLQFHPQAELAETFFNSVFCKLFHRRYFHNQFIFVESTLAQHIPVAVETEYQSYFPVADGVRETIRQIVQDMDLGAPFADLEGDIQQLLRAFTQQASVKALSAHQFRLDVLRSPFYRNKAAYIIGRIVTEDAHYPFIVPVLMNRDGALYLDALITDVEQMLVIFSFARAYFMVKTRAPSALVRFLKGLMPRKTHAELYSAIGFHKQGKNEFYRELLEHLAHTDDQFIAAPGIPGLVMMVFTLPSFPYVFKVIRDHFPESKPFGRDTVLARYQLVKRHDRVGRMADTMEYSEVALPRNRFPPELLKQLQGTIGNTLVLEDDLVIFRHCYIEKRLIPLNIYLENADDDTAKRILRDYGDAIKEMVAANIFPGDMLLKNFGVTRGKRVVFYDYDEVQYLHEMTFRALPHTESYEDMLGADRNVSVAPGDVFPAQIATFVFPNPKLRTHFCALHPELLTPEYWQSQQKRIHQGIMADIFPYPQSVRFRGKKKPDKMSG</sequence>
<evidence type="ECO:0000259" key="12">
    <source>
        <dbReference type="Pfam" id="PF06315"/>
    </source>
</evidence>
<comment type="caution">
    <text evidence="14">The sequence shown here is derived from an EMBL/GenBank/DDBJ whole genome shotgun (WGS) entry which is preliminary data.</text>
</comment>
<accession>A0A432WBD4</accession>
<protein>
    <recommendedName>
        <fullName evidence="11">Isocitrate dehydrogenase kinase/phosphatase</fullName>
        <shortName evidence="11">IDH kinase/phosphatase</shortName>
        <shortName evidence="11">IDHK/P</shortName>
        <ecNumber evidence="11">2.7.11.5</ecNumber>
        <ecNumber evidence="11">3.1.3.-</ecNumber>
    </recommendedName>
</protein>
<feature type="binding site" evidence="11">
    <location>
        <position position="367"/>
    </location>
    <ligand>
        <name>ATP</name>
        <dbReference type="ChEBI" id="CHEBI:30616"/>
    </ligand>
</feature>
<dbReference type="GO" id="GO:0005524">
    <property type="term" value="F:ATP binding"/>
    <property type="evidence" value="ECO:0007669"/>
    <property type="project" value="UniProtKB-UniRule"/>
</dbReference>
<evidence type="ECO:0000256" key="2">
    <source>
        <dbReference type="ARBA" id="ARBA00022490"/>
    </source>
</evidence>
<evidence type="ECO:0000256" key="7">
    <source>
        <dbReference type="ARBA" id="ARBA00022777"/>
    </source>
</evidence>
<proteinExistence type="inferred from homology"/>
<keyword evidence="10 11" id="KW-0904">Protein phosphatase</keyword>
<dbReference type="GO" id="GO:0005737">
    <property type="term" value="C:cytoplasm"/>
    <property type="evidence" value="ECO:0007669"/>
    <property type="project" value="UniProtKB-SubCell"/>
</dbReference>
<dbReference type="EC" id="2.7.11.5" evidence="11"/>
<comment type="catalytic activity">
    <reaction evidence="11">
        <text>L-seryl-[isocitrate dehydrogenase] + ATP = O-phospho-L-seryl-[isocitrate dehydrogenase] + ADP + H(+)</text>
        <dbReference type="Rhea" id="RHEA:43540"/>
        <dbReference type="Rhea" id="RHEA-COMP:10605"/>
        <dbReference type="Rhea" id="RHEA-COMP:10606"/>
        <dbReference type="ChEBI" id="CHEBI:15378"/>
        <dbReference type="ChEBI" id="CHEBI:29999"/>
        <dbReference type="ChEBI" id="CHEBI:30616"/>
        <dbReference type="ChEBI" id="CHEBI:83421"/>
        <dbReference type="ChEBI" id="CHEBI:456216"/>
        <dbReference type="EC" id="2.7.11.5"/>
    </reaction>
</comment>
<dbReference type="PANTHER" id="PTHR39559:SF1">
    <property type="entry name" value="ISOCITRATE DEHYDROGENASE KINASE_PHOSPHATASE"/>
    <property type="match status" value="1"/>
</dbReference>
<keyword evidence="4 11" id="KW-0816">Tricarboxylic acid cycle</keyword>
<keyword evidence="2 11" id="KW-0963">Cytoplasm</keyword>
<dbReference type="Pfam" id="PF06315">
    <property type="entry name" value="AceK_kinase"/>
    <property type="match status" value="1"/>
</dbReference>
<feature type="domain" description="Isocitrate dehydrogenase kinase/phosphatase (AceK) kinase" evidence="12">
    <location>
        <begin position="341"/>
        <end position="596"/>
    </location>
</feature>
<dbReference type="GO" id="GO:0004721">
    <property type="term" value="F:phosphoprotein phosphatase activity"/>
    <property type="evidence" value="ECO:0007669"/>
    <property type="project" value="UniProtKB-KW"/>
</dbReference>
<feature type="domain" description="Isocitrate dehydrogenase kinase/phosphatase (AceK) regulatory" evidence="13">
    <location>
        <begin position="39"/>
        <end position="340"/>
    </location>
</feature>
<dbReference type="PIRSF" id="PIRSF000719">
    <property type="entry name" value="AceK"/>
    <property type="match status" value="1"/>
</dbReference>
<dbReference type="AlphaFoldDB" id="A0A432WBD4"/>
<dbReference type="NCBIfam" id="NF002804">
    <property type="entry name" value="PRK02946.1"/>
    <property type="match status" value="1"/>
</dbReference>
<feature type="binding site" evidence="11">
    <location>
        <begin position="346"/>
        <end position="352"/>
    </location>
    <ligand>
        <name>ATP</name>
        <dbReference type="ChEBI" id="CHEBI:30616"/>
    </ligand>
</feature>
<dbReference type="GO" id="GO:0006099">
    <property type="term" value="P:tricarboxylic acid cycle"/>
    <property type="evidence" value="ECO:0007669"/>
    <property type="project" value="UniProtKB-UniRule"/>
</dbReference>
<dbReference type="GO" id="GO:0008772">
    <property type="term" value="F:[isocitrate dehydrogenase (NADP+)] kinase activity"/>
    <property type="evidence" value="ECO:0007669"/>
    <property type="project" value="UniProtKB-UniRule"/>
</dbReference>
<dbReference type="GO" id="GO:0004674">
    <property type="term" value="F:protein serine/threonine kinase activity"/>
    <property type="evidence" value="ECO:0007669"/>
    <property type="project" value="UniProtKB-KW"/>
</dbReference>
<organism evidence="14 15">
    <name type="scientific">Aliidiomarina sanyensis</name>
    <dbReference type="NCBI Taxonomy" id="1249555"/>
    <lineage>
        <taxon>Bacteria</taxon>
        <taxon>Pseudomonadati</taxon>
        <taxon>Pseudomonadota</taxon>
        <taxon>Gammaproteobacteria</taxon>
        <taxon>Alteromonadales</taxon>
        <taxon>Idiomarinaceae</taxon>
        <taxon>Aliidiomarina</taxon>
    </lineage>
</organism>
<dbReference type="InterPro" id="IPR010452">
    <property type="entry name" value="Isocitrate_DH_AceK"/>
</dbReference>
<comment type="subcellular location">
    <subcellularLocation>
        <location evidence="11">Cytoplasm</location>
    </subcellularLocation>
</comment>
<evidence type="ECO:0000313" key="15">
    <source>
        <dbReference type="Proteomes" id="UP000288405"/>
    </source>
</evidence>
<dbReference type="EMBL" id="PIPM01000014">
    <property type="protein sequence ID" value="RUO29068.1"/>
    <property type="molecule type" value="Genomic_DNA"/>
</dbReference>
<dbReference type="GO" id="GO:0006006">
    <property type="term" value="P:glucose metabolic process"/>
    <property type="evidence" value="ECO:0007669"/>
    <property type="project" value="InterPro"/>
</dbReference>
<evidence type="ECO:0000256" key="1">
    <source>
        <dbReference type="ARBA" id="ARBA00022435"/>
    </source>
</evidence>
<dbReference type="PANTHER" id="PTHR39559">
    <property type="match status" value="1"/>
</dbReference>
<keyword evidence="1 11" id="KW-0329">Glyoxylate bypass</keyword>
<evidence type="ECO:0000256" key="10">
    <source>
        <dbReference type="ARBA" id="ARBA00022912"/>
    </source>
</evidence>
<name>A0A432WBD4_9GAMM</name>
<dbReference type="GO" id="GO:0006097">
    <property type="term" value="P:glyoxylate cycle"/>
    <property type="evidence" value="ECO:0007669"/>
    <property type="project" value="UniProtKB-UniRule"/>
</dbReference>
<evidence type="ECO:0000256" key="9">
    <source>
        <dbReference type="ARBA" id="ARBA00022840"/>
    </source>
</evidence>